<evidence type="ECO:0000259" key="2">
    <source>
        <dbReference type="Pfam" id="PF01717"/>
    </source>
</evidence>
<sequence length="393" mass="44895">MKDKFKPFTTSLIGSFPRSKEILSLKRKLKLDKKFKKEYDNLIEEETKKVVKLQEKYSIDIITNGELTRDNYVSFISDRLKGVIMMNMSDMLDYIEDKKAFEKILQTLDVPSVSIKNAICNGKLEYDKKLVADEIKELKTLTSSKVKATLPGPYLMTRSMWLASLSKNFYNSKEDLGKDVIKILQKEVDNLAKEGVDIIQFDEPVLTEVVFSTGQTRSFMCAALSEKKDPTEELNFASNLIKSIIDYVKEKNILSSVHVCRGNWSKDESILLTGPYTPLIKLFEEVLPDVLALEFSTPRAGEIASLFESEKIKNNIILALGVINPRTDTIETAQSIVERAKEALKFIDKERLWLNPDCGFATFANRPVNTFDIIEKKLEQLEIAKNILRKTYE</sequence>
<dbReference type="PANTHER" id="PTHR43844">
    <property type="entry name" value="METHIONINE SYNTHASE"/>
    <property type="match status" value="1"/>
</dbReference>
<feature type="coiled-coil region" evidence="1">
    <location>
        <begin position="330"/>
        <end position="391"/>
    </location>
</feature>
<organism evidence="3 4">
    <name type="scientific">Parvimonas parva</name>
    <dbReference type="NCBI Taxonomy" id="2769485"/>
    <lineage>
        <taxon>Bacteria</taxon>
        <taxon>Bacillati</taxon>
        <taxon>Bacillota</taxon>
        <taxon>Tissierellia</taxon>
        <taxon>Tissierellales</taxon>
        <taxon>Peptoniphilaceae</taxon>
        <taxon>Parvimonas</taxon>
    </lineage>
</organism>
<protein>
    <submittedName>
        <fullName evidence="3">Cobalamin-independent methionine synthase II family protein</fullName>
    </submittedName>
</protein>
<keyword evidence="1" id="KW-0175">Coiled coil</keyword>
<reference evidence="3 4" key="1">
    <citation type="submission" date="2020-09" db="EMBL/GenBank/DDBJ databases">
        <title>Parvimonas S3374 sp. nov.</title>
        <authorList>
            <person name="Buhl M."/>
        </authorList>
    </citation>
    <scope>NUCLEOTIDE SEQUENCE [LARGE SCALE GENOMIC DNA]</scope>
    <source>
        <strain evidence="3 4">S3374</strain>
    </source>
</reference>
<gene>
    <name evidence="3" type="ORF">IBJ83_01350</name>
</gene>
<feature type="domain" description="Cobalamin-independent methionine synthase MetE C-terminal/archaeal" evidence="2">
    <location>
        <begin position="8"/>
        <end position="364"/>
    </location>
</feature>
<dbReference type="InterPro" id="IPR038071">
    <property type="entry name" value="UROD/MetE-like_sf"/>
</dbReference>
<dbReference type="PANTHER" id="PTHR43844:SF2">
    <property type="entry name" value="SYNTHASE, VITAMIN-B12 INDEPENDENT, PUTATIVE (AFU_ORTHOLOGUE AFUA_3G12060)-RELATED"/>
    <property type="match status" value="1"/>
</dbReference>
<dbReference type="CDD" id="cd03311">
    <property type="entry name" value="CIMS_C_terminal_like"/>
    <property type="match status" value="1"/>
</dbReference>
<evidence type="ECO:0000313" key="3">
    <source>
        <dbReference type="EMBL" id="MBK1467963.1"/>
    </source>
</evidence>
<comment type="caution">
    <text evidence="3">The sequence shown here is derived from an EMBL/GenBank/DDBJ whole genome shotgun (WGS) entry which is preliminary data.</text>
</comment>
<dbReference type="InterPro" id="IPR002629">
    <property type="entry name" value="Met_Synth_C/arc"/>
</dbReference>
<accession>A0ABS1C794</accession>
<name>A0ABS1C794_9FIRM</name>
<keyword evidence="4" id="KW-1185">Reference proteome</keyword>
<evidence type="ECO:0000256" key="1">
    <source>
        <dbReference type="SAM" id="Coils"/>
    </source>
</evidence>
<dbReference type="Pfam" id="PF01717">
    <property type="entry name" value="Meth_synt_2"/>
    <property type="match status" value="1"/>
</dbReference>
<dbReference type="Proteomes" id="UP000823123">
    <property type="component" value="Unassembled WGS sequence"/>
</dbReference>
<dbReference type="Gene3D" id="3.20.20.210">
    <property type="match status" value="1"/>
</dbReference>
<evidence type="ECO:0000313" key="4">
    <source>
        <dbReference type="Proteomes" id="UP000823123"/>
    </source>
</evidence>
<dbReference type="EMBL" id="JACVDA010000003">
    <property type="protein sequence ID" value="MBK1467963.1"/>
    <property type="molecule type" value="Genomic_DNA"/>
</dbReference>
<proteinExistence type="predicted"/>
<dbReference type="SUPFAM" id="SSF51726">
    <property type="entry name" value="UROD/MetE-like"/>
    <property type="match status" value="1"/>
</dbReference>
<dbReference type="RefSeq" id="WP_201275042.1">
    <property type="nucleotide sequence ID" value="NZ_JACVDA010000003.1"/>
</dbReference>